<protein>
    <submittedName>
        <fullName evidence="6">SAM (Sterile alpha motif) domain-containing protein</fullName>
    </submittedName>
</protein>
<dbReference type="SUPFAM" id="SSF48452">
    <property type="entry name" value="TPR-like"/>
    <property type="match status" value="2"/>
</dbReference>
<evidence type="ECO:0000256" key="2">
    <source>
        <dbReference type="ARBA" id="ARBA00022840"/>
    </source>
</evidence>
<dbReference type="SMART" id="SM00044">
    <property type="entry name" value="CYCc"/>
    <property type="match status" value="1"/>
</dbReference>
<dbReference type="SUPFAM" id="SSF55073">
    <property type="entry name" value="Nucleotide cyclase"/>
    <property type="match status" value="1"/>
</dbReference>
<feature type="region of interest" description="Disordered" evidence="3">
    <location>
        <begin position="72"/>
        <end position="102"/>
    </location>
</feature>
<dbReference type="Pfam" id="PF00536">
    <property type="entry name" value="SAM_1"/>
    <property type="match status" value="1"/>
</dbReference>
<dbReference type="PANTHER" id="PTHR16305:SF28">
    <property type="entry name" value="GUANYLATE CYCLASE DOMAIN-CONTAINING PROTEIN"/>
    <property type="match status" value="1"/>
</dbReference>
<keyword evidence="1" id="KW-0547">Nucleotide-binding</keyword>
<sequence length="1143" mass="121766">MIGWRKVGTIVDVGAWLKNLGLGQYEVGFRDNAIDGDVLPSLTAEDLKEVGVAAVGHRRKLLDAIAALRTEPKTASDTTLPPEPPPAGSLHSPPSPPQKSADIAAERRPVTVMFCDLVGSTALAAKLDAEDWRDLVGAYLDAASEAVVHFGGHVLKKLGDGLMALFGYPSAQENDAERAALAALAILAALDALNARNEIRGLPRLSARIGLDMGPVVVDATGEVFGEAPNVAARTQAAAAPGTALVTAAVQRHIAGRFVAEDKGPHDLKGVSGRPILYRLVRASSGARRGGARSLTPFVGREEDLALLLRRWERARGGEGQFVQVVGEPGLGKSRLVEEFRARLGETPCTWVEWATSQLLQNTPLHPLAEWGRLRFGGADVPADKRLADLEEALGRAKLDAGETAALVAPLLDIPVPEARAPRRAPEEVRRRQLAALAAWIVSGARAQPLVLAFEDLHWADPTTLDLMKTLVDRGAAAPLFIVATARPEFRAPWATRSHHGVVSLVPLDRAEIRKMVGTIAERHALSNEVMDGVTDRTGGVPLFVEEVTRLLLEGGARGGAQAIPPTLQQSLAARLDRLGEAREVAQIGAVLGRDFSYGMLRSVAAINPVAAVADRGGGVADPALQRGGALTEAALQSALDKLAEADLLFVEGHAPDAAYRFKHALIQDAAYESLLKIRRQALHRRAAEALLAALEPQPELVAHHFTQAGDTESAVEWWGKAGDAALRRSAFQEAIAHLGKAIEMADKARDRASPQVDRDSREARAKVHAGYALASMMTKGFGAEETKAALARAEVHAGAIRTPRDWTVLYGRISADMMRGDGRAARAGAERFRKEAEALGLAGHALYARRTIAFLKLMAADFAGAAADLRTVIAESGAQLDQELLAIFGTDLLCFAQATLGHTIWYLGEFDESRRLFKAALDGATTWGQVSSQCAALFNDALVGARGGRAAAVLPVAETLLTLAETNELKFWRAAGAKLAGWARVRLGQHDAAAAFRARLETDAELGAKLNQPTSKALLADVERTLGRHDEALAAVARGLAIADETGEDWVRCWLLRLRGEVLVEADAAGAEAAYRDALLLSVAQGARSETLLVSIALARLYQSTSRPVEAYAVLSDALEGFAPTSEMPAIAEAQALIEDWA</sequence>
<accession>A0A366FHE9</accession>
<feature type="domain" description="Guanylate cyclase" evidence="5">
    <location>
        <begin position="111"/>
        <end position="236"/>
    </location>
</feature>
<dbReference type="PANTHER" id="PTHR16305">
    <property type="entry name" value="TESTICULAR SOLUBLE ADENYLYL CYCLASE"/>
    <property type="match status" value="1"/>
</dbReference>
<keyword evidence="7" id="KW-1185">Reference proteome</keyword>
<name>A0A366FHE9_9HYPH</name>
<dbReference type="PROSITE" id="PS50125">
    <property type="entry name" value="GUANYLATE_CYCLASE_2"/>
    <property type="match status" value="1"/>
</dbReference>
<dbReference type="RefSeq" id="WP_170153158.1">
    <property type="nucleotide sequence ID" value="NZ_QNRK01000010.1"/>
</dbReference>
<dbReference type="InterPro" id="IPR001054">
    <property type="entry name" value="A/G_cyclase"/>
</dbReference>
<dbReference type="GO" id="GO:0035556">
    <property type="term" value="P:intracellular signal transduction"/>
    <property type="evidence" value="ECO:0007669"/>
    <property type="project" value="InterPro"/>
</dbReference>
<organism evidence="6 7">
    <name type="scientific">Roseiarcus fermentans</name>
    <dbReference type="NCBI Taxonomy" id="1473586"/>
    <lineage>
        <taxon>Bacteria</taxon>
        <taxon>Pseudomonadati</taxon>
        <taxon>Pseudomonadota</taxon>
        <taxon>Alphaproteobacteria</taxon>
        <taxon>Hyphomicrobiales</taxon>
        <taxon>Roseiarcaceae</taxon>
        <taxon>Roseiarcus</taxon>
    </lineage>
</organism>
<reference evidence="6 7" key="1">
    <citation type="submission" date="2018-06" db="EMBL/GenBank/DDBJ databases">
        <title>Genomic Encyclopedia of Type Strains, Phase IV (KMG-IV): sequencing the most valuable type-strain genomes for metagenomic binning, comparative biology and taxonomic classification.</title>
        <authorList>
            <person name="Goeker M."/>
        </authorList>
    </citation>
    <scope>NUCLEOTIDE SEQUENCE [LARGE SCALE GENOMIC DNA]</scope>
    <source>
        <strain evidence="6 7">DSM 24875</strain>
    </source>
</reference>
<dbReference type="InterPro" id="IPR013761">
    <property type="entry name" value="SAM/pointed_sf"/>
</dbReference>
<dbReference type="PROSITE" id="PS50105">
    <property type="entry name" value="SAM_DOMAIN"/>
    <property type="match status" value="1"/>
</dbReference>
<dbReference type="InterPro" id="IPR041664">
    <property type="entry name" value="AAA_16"/>
</dbReference>
<dbReference type="Gene3D" id="3.30.70.1230">
    <property type="entry name" value="Nucleotide cyclase"/>
    <property type="match status" value="1"/>
</dbReference>
<feature type="domain" description="SAM" evidence="4">
    <location>
        <begin position="8"/>
        <end position="71"/>
    </location>
</feature>
<dbReference type="SMART" id="SM00454">
    <property type="entry name" value="SAM"/>
    <property type="match status" value="1"/>
</dbReference>
<gene>
    <name evidence="6" type="ORF">DFR50_110112</name>
</gene>
<comment type="caution">
    <text evidence="6">The sequence shown here is derived from an EMBL/GenBank/DDBJ whole genome shotgun (WGS) entry which is preliminary data.</text>
</comment>
<dbReference type="AlphaFoldDB" id="A0A366FHE9"/>
<dbReference type="CDD" id="cd07302">
    <property type="entry name" value="CHD"/>
    <property type="match status" value="1"/>
</dbReference>
<proteinExistence type="predicted"/>
<dbReference type="Pfam" id="PF13191">
    <property type="entry name" value="AAA_16"/>
    <property type="match status" value="1"/>
</dbReference>
<dbReference type="Gene3D" id="1.10.150.50">
    <property type="entry name" value="Transcription Factor, Ets-1"/>
    <property type="match status" value="1"/>
</dbReference>
<dbReference type="GO" id="GO:0004016">
    <property type="term" value="F:adenylate cyclase activity"/>
    <property type="evidence" value="ECO:0007669"/>
    <property type="project" value="UniProtKB-ARBA"/>
</dbReference>
<evidence type="ECO:0000256" key="3">
    <source>
        <dbReference type="SAM" id="MobiDB-lite"/>
    </source>
</evidence>
<dbReference type="InterPro" id="IPR011990">
    <property type="entry name" value="TPR-like_helical_dom_sf"/>
</dbReference>
<dbReference type="Pfam" id="PF00211">
    <property type="entry name" value="Guanylate_cyc"/>
    <property type="match status" value="1"/>
</dbReference>
<evidence type="ECO:0000313" key="7">
    <source>
        <dbReference type="Proteomes" id="UP000253529"/>
    </source>
</evidence>
<dbReference type="GO" id="GO:0005737">
    <property type="term" value="C:cytoplasm"/>
    <property type="evidence" value="ECO:0007669"/>
    <property type="project" value="TreeGrafter"/>
</dbReference>
<dbReference type="GO" id="GO:0005524">
    <property type="term" value="F:ATP binding"/>
    <property type="evidence" value="ECO:0007669"/>
    <property type="project" value="UniProtKB-KW"/>
</dbReference>
<dbReference type="InterPro" id="IPR001660">
    <property type="entry name" value="SAM"/>
</dbReference>
<evidence type="ECO:0000259" key="5">
    <source>
        <dbReference type="PROSITE" id="PS50125"/>
    </source>
</evidence>
<evidence type="ECO:0000313" key="6">
    <source>
        <dbReference type="EMBL" id="RBP14088.1"/>
    </source>
</evidence>
<evidence type="ECO:0000259" key="4">
    <source>
        <dbReference type="PROSITE" id="PS50105"/>
    </source>
</evidence>
<feature type="compositionally biased region" description="Pro residues" evidence="3">
    <location>
        <begin position="81"/>
        <end position="97"/>
    </location>
</feature>
<dbReference type="InterPro" id="IPR027417">
    <property type="entry name" value="P-loop_NTPase"/>
</dbReference>
<dbReference type="SUPFAM" id="SSF52540">
    <property type="entry name" value="P-loop containing nucleoside triphosphate hydrolases"/>
    <property type="match status" value="1"/>
</dbReference>
<dbReference type="GO" id="GO:0009190">
    <property type="term" value="P:cyclic nucleotide biosynthetic process"/>
    <property type="evidence" value="ECO:0007669"/>
    <property type="project" value="InterPro"/>
</dbReference>
<dbReference type="CDD" id="cd09487">
    <property type="entry name" value="SAM_superfamily"/>
    <property type="match status" value="1"/>
</dbReference>
<dbReference type="SUPFAM" id="SSF47769">
    <property type="entry name" value="SAM/Pointed domain"/>
    <property type="match status" value="1"/>
</dbReference>
<evidence type="ECO:0000256" key="1">
    <source>
        <dbReference type="ARBA" id="ARBA00022741"/>
    </source>
</evidence>
<dbReference type="EMBL" id="QNRK01000010">
    <property type="protein sequence ID" value="RBP14088.1"/>
    <property type="molecule type" value="Genomic_DNA"/>
</dbReference>
<keyword evidence="2" id="KW-0067">ATP-binding</keyword>
<dbReference type="Gene3D" id="1.25.40.10">
    <property type="entry name" value="Tetratricopeptide repeat domain"/>
    <property type="match status" value="1"/>
</dbReference>
<dbReference type="InterPro" id="IPR029787">
    <property type="entry name" value="Nucleotide_cyclase"/>
</dbReference>
<dbReference type="Proteomes" id="UP000253529">
    <property type="component" value="Unassembled WGS sequence"/>
</dbReference>